<comment type="function">
    <text evidence="1">Putative transcription activator involved in regulating light control of development.</text>
</comment>
<dbReference type="PANTHER" id="PTHR31669:SF179">
    <property type="entry name" value="PROTEIN FAR1-RELATED SEQUENCE 5"/>
    <property type="match status" value="1"/>
</dbReference>
<dbReference type="GO" id="GO:0008270">
    <property type="term" value="F:zinc ion binding"/>
    <property type="evidence" value="ECO:0007669"/>
    <property type="project" value="UniProtKB-UniRule"/>
</dbReference>
<dbReference type="Proteomes" id="UP001341281">
    <property type="component" value="Chromosome 01"/>
</dbReference>
<dbReference type="PANTHER" id="PTHR31669">
    <property type="entry name" value="PROTEIN FAR1-RELATED SEQUENCE 10-RELATED"/>
    <property type="match status" value="1"/>
</dbReference>
<keyword evidence="1" id="KW-0863">Zinc-finger</keyword>
<accession>A0AAQ3SL99</accession>
<reference evidence="2 3" key="1">
    <citation type="submission" date="2024-02" db="EMBL/GenBank/DDBJ databases">
        <title>High-quality chromosome-scale genome assembly of Pensacola bahiagrass (Paspalum notatum Flugge var. saurae).</title>
        <authorList>
            <person name="Vega J.M."/>
            <person name="Podio M."/>
            <person name="Orjuela J."/>
            <person name="Siena L.A."/>
            <person name="Pessino S.C."/>
            <person name="Combes M.C."/>
            <person name="Mariac C."/>
            <person name="Albertini E."/>
            <person name="Pupilli F."/>
            <person name="Ortiz J.P.A."/>
            <person name="Leblanc O."/>
        </authorList>
    </citation>
    <scope>NUCLEOTIDE SEQUENCE [LARGE SCALE GENOMIC DNA]</scope>
    <source>
        <strain evidence="2">R1</strain>
        <tissue evidence="2">Leaf</tissue>
    </source>
</reference>
<comment type="subcellular location">
    <subcellularLocation>
        <location evidence="1">Nucleus</location>
    </subcellularLocation>
</comment>
<dbReference type="GO" id="GO:0005634">
    <property type="term" value="C:nucleus"/>
    <property type="evidence" value="ECO:0007669"/>
    <property type="project" value="UniProtKB-SubCell"/>
</dbReference>
<name>A0AAQ3SL99_PASNO</name>
<gene>
    <name evidence="2" type="ORF">U9M48_004349</name>
</gene>
<keyword evidence="1" id="KW-0539">Nucleus</keyword>
<sequence length="259" mass="30289">MNYDRDVEMAATKVFRDVRQRFCRRDIFSNCKERLATGCVNKLEGIDEFESTWRLLLNKYNLSGNEWLQTIYNIHHQWVPVYLKDSFFSEMLNAPKPETMLKSLRRNFIATSLPDLVMQFDRAILRHHQNELQKDFASFCHKMVMKTPYPMEKQASELYTRLIFSLFQDELVGSSEFSAQKVGHIIKFEVTKYGIANKRYTVIYNEPGNSITCSCHKFEFAGILFAEEGATSAEIYKIAKEALVKAFAETYPERKLHSK</sequence>
<comment type="similarity">
    <text evidence="1">Belongs to the FHY3/FAR1 family.</text>
</comment>
<dbReference type="InterPro" id="IPR031052">
    <property type="entry name" value="FHY3/FAR1"/>
</dbReference>
<organism evidence="2 3">
    <name type="scientific">Paspalum notatum var. saurae</name>
    <dbReference type="NCBI Taxonomy" id="547442"/>
    <lineage>
        <taxon>Eukaryota</taxon>
        <taxon>Viridiplantae</taxon>
        <taxon>Streptophyta</taxon>
        <taxon>Embryophyta</taxon>
        <taxon>Tracheophyta</taxon>
        <taxon>Spermatophyta</taxon>
        <taxon>Magnoliopsida</taxon>
        <taxon>Liliopsida</taxon>
        <taxon>Poales</taxon>
        <taxon>Poaceae</taxon>
        <taxon>PACMAD clade</taxon>
        <taxon>Panicoideae</taxon>
        <taxon>Andropogonodae</taxon>
        <taxon>Paspaleae</taxon>
        <taxon>Paspalinae</taxon>
        <taxon>Paspalum</taxon>
    </lineage>
</organism>
<dbReference type="EMBL" id="CP144745">
    <property type="protein sequence ID" value="WVZ53403.1"/>
    <property type="molecule type" value="Genomic_DNA"/>
</dbReference>
<dbReference type="GO" id="GO:0006355">
    <property type="term" value="P:regulation of DNA-templated transcription"/>
    <property type="evidence" value="ECO:0007669"/>
    <property type="project" value="UniProtKB-UniRule"/>
</dbReference>
<evidence type="ECO:0000256" key="1">
    <source>
        <dbReference type="RuleBase" id="RU367018"/>
    </source>
</evidence>
<keyword evidence="3" id="KW-1185">Reference proteome</keyword>
<protein>
    <recommendedName>
        <fullName evidence="1">Protein FAR1-RELATED SEQUENCE</fullName>
    </recommendedName>
</protein>
<evidence type="ECO:0000313" key="3">
    <source>
        <dbReference type="Proteomes" id="UP001341281"/>
    </source>
</evidence>
<keyword evidence="1" id="KW-0479">Metal-binding</keyword>
<evidence type="ECO:0000313" key="2">
    <source>
        <dbReference type="EMBL" id="WVZ53403.1"/>
    </source>
</evidence>
<keyword evidence="1" id="KW-0862">Zinc</keyword>
<proteinExistence type="inferred from homology"/>
<dbReference type="AlphaFoldDB" id="A0AAQ3SL99"/>